<protein>
    <submittedName>
        <fullName evidence="3">Uncharacterized protein</fullName>
    </submittedName>
</protein>
<organism evidence="2 3">
    <name type="scientific">Romanomermis culicivorax</name>
    <name type="common">Nematode worm</name>
    <dbReference type="NCBI Taxonomy" id="13658"/>
    <lineage>
        <taxon>Eukaryota</taxon>
        <taxon>Metazoa</taxon>
        <taxon>Ecdysozoa</taxon>
        <taxon>Nematoda</taxon>
        <taxon>Enoplea</taxon>
        <taxon>Dorylaimia</taxon>
        <taxon>Mermithida</taxon>
        <taxon>Mermithoidea</taxon>
        <taxon>Mermithidae</taxon>
        <taxon>Romanomermis</taxon>
    </lineage>
</organism>
<keyword evidence="2" id="KW-1185">Reference proteome</keyword>
<name>A0A915HGF6_ROMCU</name>
<reference evidence="3" key="1">
    <citation type="submission" date="2022-11" db="UniProtKB">
        <authorList>
            <consortium name="WormBaseParasite"/>
        </authorList>
    </citation>
    <scope>IDENTIFICATION</scope>
</reference>
<dbReference type="WBParaSite" id="nRc.2.0.1.t00494-RA">
    <property type="protein sequence ID" value="nRc.2.0.1.t00494-RA"/>
    <property type="gene ID" value="nRc.2.0.1.g00494"/>
</dbReference>
<evidence type="ECO:0000313" key="3">
    <source>
        <dbReference type="WBParaSite" id="nRc.2.0.1.t00494-RA"/>
    </source>
</evidence>
<evidence type="ECO:0000256" key="1">
    <source>
        <dbReference type="SAM" id="SignalP"/>
    </source>
</evidence>
<sequence length="50" mass="5567">MFCFVVFALLSVVSSKSIFNESLAYVNLSNDLVQAVKKVGLKEANTERKK</sequence>
<dbReference type="AlphaFoldDB" id="A0A915HGF6"/>
<proteinExistence type="predicted"/>
<accession>A0A915HGF6</accession>
<feature type="signal peptide" evidence="1">
    <location>
        <begin position="1"/>
        <end position="15"/>
    </location>
</feature>
<evidence type="ECO:0000313" key="2">
    <source>
        <dbReference type="Proteomes" id="UP000887565"/>
    </source>
</evidence>
<keyword evidence="1" id="KW-0732">Signal</keyword>
<dbReference type="Proteomes" id="UP000887565">
    <property type="component" value="Unplaced"/>
</dbReference>
<feature type="chain" id="PRO_5036811450" evidence="1">
    <location>
        <begin position="16"/>
        <end position="50"/>
    </location>
</feature>